<name>A0A5N6IMT1_9EURO</name>
<keyword evidence="3" id="KW-1185">Reference proteome</keyword>
<gene>
    <name evidence="2" type="ORF">BDV30DRAFT_30044</name>
</gene>
<accession>A0A5N6IMT1</accession>
<feature type="transmembrane region" description="Helical" evidence="1">
    <location>
        <begin position="14"/>
        <end position="38"/>
    </location>
</feature>
<evidence type="ECO:0000256" key="1">
    <source>
        <dbReference type="SAM" id="Phobius"/>
    </source>
</evidence>
<evidence type="ECO:0000313" key="2">
    <source>
        <dbReference type="EMBL" id="KAB8267756.1"/>
    </source>
</evidence>
<reference evidence="2 3" key="1">
    <citation type="submission" date="2019-04" db="EMBL/GenBank/DDBJ databases">
        <title>Fungal friends and foes A comparative genomics study of 23 Aspergillus species from section Flavi.</title>
        <authorList>
            <consortium name="DOE Joint Genome Institute"/>
            <person name="Kjaerbolling I."/>
            <person name="Vesth T.C."/>
            <person name="Frisvad J.C."/>
            <person name="Nybo J.L."/>
            <person name="Theobald S."/>
            <person name="Kildgaard S."/>
            <person name="Petersen T.I."/>
            <person name="Kuo A."/>
            <person name="Sato A."/>
            <person name="Lyhne E.K."/>
            <person name="Kogle M.E."/>
            <person name="Wiebenga A."/>
            <person name="Kun R.S."/>
            <person name="Lubbers R.J."/>
            <person name="Makela M.R."/>
            <person name="Barry K."/>
            <person name="Chovatia M."/>
            <person name="Clum A."/>
            <person name="Daum C."/>
            <person name="Haridas S."/>
            <person name="He G."/>
            <person name="LaButti K."/>
            <person name="Lipzen A."/>
            <person name="Mondo S."/>
            <person name="Pangilinan J."/>
            <person name="Riley R."/>
            <person name="Salamov A."/>
            <person name="Simmons B.A."/>
            <person name="Magnuson J.K."/>
            <person name="Henrissat B."/>
            <person name="Mortensen U.H."/>
            <person name="Larsen T.O."/>
            <person name="De vries R.P."/>
            <person name="Grigoriev I.V."/>
            <person name="Machida M."/>
            <person name="Baker S.E."/>
            <person name="Andersen M.R."/>
        </authorList>
    </citation>
    <scope>NUCLEOTIDE SEQUENCE [LARGE SCALE GENOMIC DNA]</scope>
    <source>
        <strain evidence="2 3">CBS 117635</strain>
    </source>
</reference>
<proteinExistence type="predicted"/>
<dbReference type="EMBL" id="ML732890">
    <property type="protein sequence ID" value="KAB8267756.1"/>
    <property type="molecule type" value="Genomic_DNA"/>
</dbReference>
<keyword evidence="1" id="KW-0812">Transmembrane</keyword>
<evidence type="ECO:0000313" key="3">
    <source>
        <dbReference type="Proteomes" id="UP000326289"/>
    </source>
</evidence>
<keyword evidence="1" id="KW-1133">Transmembrane helix</keyword>
<organism evidence="2 3">
    <name type="scientific">Aspergillus minisclerotigenes</name>
    <dbReference type="NCBI Taxonomy" id="656917"/>
    <lineage>
        <taxon>Eukaryota</taxon>
        <taxon>Fungi</taxon>
        <taxon>Dikarya</taxon>
        <taxon>Ascomycota</taxon>
        <taxon>Pezizomycotina</taxon>
        <taxon>Eurotiomycetes</taxon>
        <taxon>Eurotiomycetidae</taxon>
        <taxon>Eurotiales</taxon>
        <taxon>Aspergillaceae</taxon>
        <taxon>Aspergillus</taxon>
        <taxon>Aspergillus subgen. Circumdati</taxon>
    </lineage>
</organism>
<protein>
    <submittedName>
        <fullName evidence="2">Uncharacterized protein</fullName>
    </submittedName>
</protein>
<dbReference type="Proteomes" id="UP000326289">
    <property type="component" value="Unassembled WGS sequence"/>
</dbReference>
<dbReference type="AlphaFoldDB" id="A0A5N6IMT1"/>
<sequence length="51" mass="6035">MQPQRLELELPPLLAARVLMSICAFYTIISRIIIIFFYKANRYTEPWGYPS</sequence>
<keyword evidence="1" id="KW-0472">Membrane</keyword>